<dbReference type="Pfam" id="PF00172">
    <property type="entry name" value="Zn_clus"/>
    <property type="match status" value="1"/>
</dbReference>
<dbReference type="SMART" id="SM00066">
    <property type="entry name" value="GAL4"/>
    <property type="match status" value="1"/>
</dbReference>
<dbReference type="GO" id="GO:0008270">
    <property type="term" value="F:zinc ion binding"/>
    <property type="evidence" value="ECO:0007669"/>
    <property type="project" value="InterPro"/>
</dbReference>
<dbReference type="OMA" id="WMAYEWN"/>
<organism evidence="4 5">
    <name type="scientific">Trichoderma harzianum</name>
    <name type="common">Hypocrea lixii</name>
    <dbReference type="NCBI Taxonomy" id="5544"/>
    <lineage>
        <taxon>Eukaryota</taxon>
        <taxon>Fungi</taxon>
        <taxon>Dikarya</taxon>
        <taxon>Ascomycota</taxon>
        <taxon>Pezizomycotina</taxon>
        <taxon>Sordariomycetes</taxon>
        <taxon>Hypocreomycetidae</taxon>
        <taxon>Hypocreales</taxon>
        <taxon>Hypocreaceae</taxon>
        <taxon>Trichoderma</taxon>
    </lineage>
</organism>
<dbReference type="InterPro" id="IPR053175">
    <property type="entry name" value="DHMBA_Reg_Transcription_Factor"/>
</dbReference>
<reference evidence="5" key="1">
    <citation type="journal article" date="2015" name="Genome Announc.">
        <title>Draft whole-genome sequence of the biocontrol agent Trichoderma harzianum T6776.</title>
        <authorList>
            <person name="Baroncelli R."/>
            <person name="Piaggeschi G."/>
            <person name="Fiorini L."/>
            <person name="Bertolini E."/>
            <person name="Zapparata A."/>
            <person name="Pe M.E."/>
            <person name="Sarrocco S."/>
            <person name="Vannacci G."/>
        </authorList>
    </citation>
    <scope>NUCLEOTIDE SEQUENCE [LARGE SCALE GENOMIC DNA]</scope>
    <source>
        <strain evidence="5">T6776</strain>
    </source>
</reference>
<feature type="domain" description="Zn(2)-C6 fungal-type" evidence="3">
    <location>
        <begin position="50"/>
        <end position="78"/>
    </location>
</feature>
<proteinExistence type="predicted"/>
<protein>
    <recommendedName>
        <fullName evidence="3">Zn(2)-C6 fungal-type domain-containing protein</fullName>
    </recommendedName>
</protein>
<dbReference type="OrthoDB" id="2991872at2759"/>
<dbReference type="PROSITE" id="PS50048">
    <property type="entry name" value="ZN2_CY6_FUNGAL_2"/>
    <property type="match status" value="1"/>
</dbReference>
<dbReference type="InterPro" id="IPR001138">
    <property type="entry name" value="Zn2Cys6_DnaBD"/>
</dbReference>
<evidence type="ECO:0000313" key="5">
    <source>
        <dbReference type="Proteomes" id="UP000034112"/>
    </source>
</evidence>
<sequence>MLGSEKIVNCIKSGLAHGGDQLGVLAAVGIHVFSHLPTIELIQMGHLSRGCLRCRQRRVRCDEGRPSCQRCIHRKEICEGYRDESSRIFRNETEKVIEHSRAAQMATPPSHRDSSQSSPRKRSRSANLSLASRPSSSFSSSLAPGEASGITIRNPRPWLKESESPARLQPPLEDQAVDQFIDKYVLYPCNQTSSPGFLEHLPCMFKEVNIQGRYALRWAVQAAAYADAISQNKESDALASKALQCYGMALGALGESLAASGKEPDDYDLMTVVVLDIFETLYTPNEVSKGSHVQGMAQLLRLRGSDLVYNARGWSLFRLAHHRIQKQRLAYHMSQIPETSDLLKGLNDNEPSVRLEKNADDILETCGLPASTVVDMIKALHSSDQEAVSWRQTSQWSFTNIVVAERPDLSSAAHGITETIQLHPDVWMAYEWNYHRTARIIFLQQVLQCSTVALEAPDLEEVDEQTLNTTIAECVLTIQWLADEFLATVPQSLGSVDHMGRLHSSNDGLPRCRAIGGYLLLWPTRTIKAETSSTSIDQKERAQRVYERIRECTGMKDLLGDKSII</sequence>
<feature type="region of interest" description="Disordered" evidence="2">
    <location>
        <begin position="99"/>
        <end position="171"/>
    </location>
</feature>
<accession>A0A0F9ZA33</accession>
<dbReference type="EMBL" id="JOKZ01000560">
    <property type="protein sequence ID" value="KKO97481.1"/>
    <property type="molecule type" value="Genomic_DNA"/>
</dbReference>
<evidence type="ECO:0000256" key="1">
    <source>
        <dbReference type="ARBA" id="ARBA00023242"/>
    </source>
</evidence>
<dbReference type="PROSITE" id="PS00463">
    <property type="entry name" value="ZN2_CY6_FUNGAL_1"/>
    <property type="match status" value="1"/>
</dbReference>
<comment type="caution">
    <text evidence="4">The sequence shown here is derived from an EMBL/GenBank/DDBJ whole genome shotgun (WGS) entry which is preliminary data.</text>
</comment>
<dbReference type="PANTHER" id="PTHR38791">
    <property type="entry name" value="ZN(II)2CYS6 TRANSCRIPTION FACTOR (EUROFUNG)-RELATED-RELATED"/>
    <property type="match status" value="1"/>
</dbReference>
<evidence type="ECO:0000259" key="3">
    <source>
        <dbReference type="PROSITE" id="PS50048"/>
    </source>
</evidence>
<dbReference type="SUPFAM" id="SSF57701">
    <property type="entry name" value="Zn2/Cys6 DNA-binding domain"/>
    <property type="match status" value="1"/>
</dbReference>
<dbReference type="GO" id="GO:0000981">
    <property type="term" value="F:DNA-binding transcription factor activity, RNA polymerase II-specific"/>
    <property type="evidence" value="ECO:0007669"/>
    <property type="project" value="InterPro"/>
</dbReference>
<keyword evidence="1" id="KW-0539">Nucleus</keyword>
<dbReference type="CDD" id="cd00067">
    <property type="entry name" value="GAL4"/>
    <property type="match status" value="1"/>
</dbReference>
<feature type="compositionally biased region" description="Low complexity" evidence="2">
    <location>
        <begin position="125"/>
        <end position="143"/>
    </location>
</feature>
<dbReference type="Proteomes" id="UP000034112">
    <property type="component" value="Unassembled WGS sequence"/>
</dbReference>
<evidence type="ECO:0000256" key="2">
    <source>
        <dbReference type="SAM" id="MobiDB-lite"/>
    </source>
</evidence>
<dbReference type="Gene3D" id="4.10.240.10">
    <property type="entry name" value="Zn(2)-C6 fungal-type DNA-binding domain"/>
    <property type="match status" value="1"/>
</dbReference>
<dbReference type="AlphaFoldDB" id="A0A0F9ZA33"/>
<name>A0A0F9ZA33_TRIHA</name>
<gene>
    <name evidence="4" type="ORF">THAR02_10419</name>
</gene>
<evidence type="ECO:0000313" key="4">
    <source>
        <dbReference type="EMBL" id="KKO97481.1"/>
    </source>
</evidence>
<dbReference type="InterPro" id="IPR036864">
    <property type="entry name" value="Zn2-C6_fun-type_DNA-bd_sf"/>
</dbReference>